<sequence length="104" mass="11675">MSVVTVYATFTYAGQAQTIGQTVVEERLAACVNILQPCRSIYRWQGEVQSATETPALFKTTLDKADALIARIKELHSYDIPAIVVWPIERLSADFADWVEDNVR</sequence>
<proteinExistence type="inferred from homology"/>
<name>A0ABT0RR01_9SPHN</name>
<dbReference type="InterPro" id="IPR015867">
    <property type="entry name" value="N-reg_PII/ATP_PRibTrfase_C"/>
</dbReference>
<organism evidence="2 3">
    <name type="scientific">Sphingomonas caseinilyticus</name>
    <dbReference type="NCBI Taxonomy" id="2908205"/>
    <lineage>
        <taxon>Bacteria</taxon>
        <taxon>Pseudomonadati</taxon>
        <taxon>Pseudomonadota</taxon>
        <taxon>Alphaproteobacteria</taxon>
        <taxon>Sphingomonadales</taxon>
        <taxon>Sphingomonadaceae</taxon>
        <taxon>Sphingomonas</taxon>
    </lineage>
</organism>
<evidence type="ECO:0000313" key="2">
    <source>
        <dbReference type="EMBL" id="MCL6697276.1"/>
    </source>
</evidence>
<dbReference type="Gene3D" id="3.30.70.120">
    <property type="match status" value="1"/>
</dbReference>
<comment type="caution">
    <text evidence="2">The sequence shown here is derived from an EMBL/GenBank/DDBJ whole genome shotgun (WGS) entry which is preliminary data.</text>
</comment>
<gene>
    <name evidence="2" type="ORF">LZ496_00525</name>
</gene>
<keyword evidence="3" id="KW-1185">Reference proteome</keyword>
<evidence type="ECO:0000313" key="3">
    <source>
        <dbReference type="Proteomes" id="UP001203410"/>
    </source>
</evidence>
<dbReference type="InterPro" id="IPR011322">
    <property type="entry name" value="N-reg_PII-like_a/b"/>
</dbReference>
<accession>A0ABT0RR01</accession>
<reference evidence="2 3" key="1">
    <citation type="submission" date="2022-05" db="EMBL/GenBank/DDBJ databases">
        <authorList>
            <person name="Jo J.-H."/>
            <person name="Im W.-T."/>
        </authorList>
    </citation>
    <scope>NUCLEOTIDE SEQUENCE [LARGE SCALE GENOMIC DNA]</scope>
    <source>
        <strain evidence="2 3">NSE70-1</strain>
    </source>
</reference>
<evidence type="ECO:0000256" key="1">
    <source>
        <dbReference type="ARBA" id="ARBA00010169"/>
    </source>
</evidence>
<dbReference type="SUPFAM" id="SSF54913">
    <property type="entry name" value="GlnB-like"/>
    <property type="match status" value="1"/>
</dbReference>
<dbReference type="Proteomes" id="UP001203410">
    <property type="component" value="Unassembled WGS sequence"/>
</dbReference>
<dbReference type="PANTHER" id="PTHR23419:SF8">
    <property type="entry name" value="FI09726P"/>
    <property type="match status" value="1"/>
</dbReference>
<comment type="similarity">
    <text evidence="1">Belongs to the CutA family.</text>
</comment>
<dbReference type="EMBL" id="JAMGBA010000001">
    <property type="protein sequence ID" value="MCL6697276.1"/>
    <property type="molecule type" value="Genomic_DNA"/>
</dbReference>
<dbReference type="Pfam" id="PF03091">
    <property type="entry name" value="CutA1"/>
    <property type="match status" value="1"/>
</dbReference>
<dbReference type="PANTHER" id="PTHR23419">
    <property type="entry name" value="DIVALENT CATION TOLERANCE CUTA-RELATED"/>
    <property type="match status" value="1"/>
</dbReference>
<protein>
    <submittedName>
        <fullName evidence="2">Divalent-cation tolerance protein CutA</fullName>
    </submittedName>
</protein>
<dbReference type="RefSeq" id="WP_249902653.1">
    <property type="nucleotide sequence ID" value="NZ_JAMGBA010000001.1"/>
</dbReference>
<dbReference type="InterPro" id="IPR004323">
    <property type="entry name" value="Ion_tolerance_CutA"/>
</dbReference>